<sequence length="464" mass="55372">MRNQTIFLKKLNQHTLKLDVNRMAIYKQSKVIEATDLQQQRYYLFFHNDKYLTYDSSRTTRKTSHLRKAFQYGLVLSSPHPFIELQISPYSQFKKRKYSSLFQKLLNEYTLQETALITTYFESFIKKEKLANFIEKCFYKERRDGKLLSCYRIFRILRGFAPNHRLVDTFSSDLTFAKYEELYKHKDEKTLMKDPIYVEEICYDHKYEDFQKLAHIYKQQERWMDLAAIHISQAVYTQRNADYQELKATLDQHYPAISLIEVLEDLYTRGLTLDTFLKDLLNVYLSTKNVQKLMVLQSKHSLSLEPTQSKSLVNTIEQITVNPVSLNSKELQQLILTLHTIDRKQADRMLHQAICRLLSELPLPDILKWLEPFMTKPFAKRIINLVHEINELAEDPNQQRRLGELYHYFKQQELAIECMSWDMELYPDDPKPVEWLSILYSELGMEAEHKAYQQLYIDMVKRSS</sequence>
<gene>
    <name evidence="1" type="ORF">KCX74_06705</name>
</gene>
<dbReference type="InterPro" id="IPR011990">
    <property type="entry name" value="TPR-like_helical_dom_sf"/>
</dbReference>
<dbReference type="RefSeq" id="WP_166530137.1">
    <property type="nucleotide sequence ID" value="NZ_JAGSOT010000014.1"/>
</dbReference>
<organism evidence="1 2">
    <name type="scientific">Virgibacillus salarius</name>
    <dbReference type="NCBI Taxonomy" id="447199"/>
    <lineage>
        <taxon>Bacteria</taxon>
        <taxon>Bacillati</taxon>
        <taxon>Bacillota</taxon>
        <taxon>Bacilli</taxon>
        <taxon>Bacillales</taxon>
        <taxon>Bacillaceae</taxon>
        <taxon>Virgibacillus</taxon>
    </lineage>
</organism>
<keyword evidence="2" id="KW-1185">Reference proteome</keyword>
<dbReference type="SUPFAM" id="SSF48452">
    <property type="entry name" value="TPR-like"/>
    <property type="match status" value="1"/>
</dbReference>
<evidence type="ECO:0000313" key="1">
    <source>
        <dbReference type="EMBL" id="MBR7795734.1"/>
    </source>
</evidence>
<comment type="caution">
    <text evidence="1">The sequence shown here is derived from an EMBL/GenBank/DDBJ whole genome shotgun (WGS) entry which is preliminary data.</text>
</comment>
<accession>A0A941DV84</accession>
<dbReference type="AlphaFoldDB" id="A0A941DV84"/>
<reference evidence="1" key="1">
    <citation type="submission" date="2021-04" db="EMBL/GenBank/DDBJ databases">
        <title>Isolation and polyphasic classification of algal microorganism.</title>
        <authorList>
            <person name="Wang S."/>
        </authorList>
    </citation>
    <scope>NUCLEOTIDE SEQUENCE</scope>
    <source>
        <strain evidence="1">720a</strain>
    </source>
</reference>
<dbReference type="EMBL" id="JAGSOT010000014">
    <property type="protein sequence ID" value="MBR7795734.1"/>
    <property type="molecule type" value="Genomic_DNA"/>
</dbReference>
<dbReference type="Proteomes" id="UP000675284">
    <property type="component" value="Unassembled WGS sequence"/>
</dbReference>
<protein>
    <submittedName>
        <fullName evidence="1">Uncharacterized protein</fullName>
    </submittedName>
</protein>
<name>A0A941DV84_9BACI</name>
<proteinExistence type="predicted"/>
<evidence type="ECO:0000313" key="2">
    <source>
        <dbReference type="Proteomes" id="UP000675284"/>
    </source>
</evidence>